<keyword evidence="2" id="KW-1185">Reference proteome</keyword>
<dbReference type="Gene3D" id="2.40.30.80">
    <property type="entry name" value="YkvR-like"/>
    <property type="match status" value="1"/>
</dbReference>
<dbReference type="AlphaFoldDB" id="A0A163XZH0"/>
<name>A0A163XZH0_9BACI</name>
<dbReference type="Proteomes" id="UP000076476">
    <property type="component" value="Unassembled WGS sequence"/>
</dbReference>
<dbReference type="EMBL" id="LWBR01000003">
    <property type="protein sequence ID" value="KZN97897.1"/>
    <property type="molecule type" value="Genomic_DNA"/>
</dbReference>
<evidence type="ECO:0008006" key="3">
    <source>
        <dbReference type="Google" id="ProtNLM"/>
    </source>
</evidence>
<dbReference type="Pfam" id="PF11514">
    <property type="entry name" value="DUF3219"/>
    <property type="match status" value="1"/>
</dbReference>
<dbReference type="RefSeq" id="WP_063386396.1">
    <property type="nucleotide sequence ID" value="NZ_LVHY01000140.1"/>
</dbReference>
<evidence type="ECO:0000313" key="2">
    <source>
        <dbReference type="Proteomes" id="UP000076476"/>
    </source>
</evidence>
<comment type="caution">
    <text evidence="1">The sequence shown here is derived from an EMBL/GenBank/DDBJ whole genome shotgun (WGS) entry which is preliminary data.</text>
</comment>
<organism evidence="1 2">
    <name type="scientific">Aeribacillus pallidus</name>
    <dbReference type="NCBI Taxonomy" id="33936"/>
    <lineage>
        <taxon>Bacteria</taxon>
        <taxon>Bacillati</taxon>
        <taxon>Bacillota</taxon>
        <taxon>Bacilli</taxon>
        <taxon>Bacillales</taxon>
        <taxon>Bacillaceae</taxon>
        <taxon>Aeribacillus</taxon>
    </lineage>
</organism>
<dbReference type="OrthoDB" id="2920197at2"/>
<proteinExistence type="predicted"/>
<sequence length="100" mass="11761">MVKKVILNGVEIQVEEYEEEVVHQPNGEPLHKIRFAFKVRSDEYHDITTLLYQQTFDVSVPERDLNFRGTIQNYSTSVTNLYKKNQVGDFRLELIETISQ</sequence>
<dbReference type="InterPro" id="IPR021596">
    <property type="entry name" value="DUF3219"/>
</dbReference>
<accession>A0A163XZH0</accession>
<protein>
    <recommendedName>
        <fullName evidence="3">DUF3219 domain-containing protein</fullName>
    </recommendedName>
</protein>
<dbReference type="InterPro" id="IPR023105">
    <property type="entry name" value="YkvR-like_sf"/>
</dbReference>
<dbReference type="SUPFAM" id="SSF159173">
    <property type="entry name" value="YkvR-like"/>
    <property type="match status" value="1"/>
</dbReference>
<gene>
    <name evidence="1" type="ORF">AZI98_00810</name>
</gene>
<accession>A0A161ZWM5</accession>
<reference evidence="1 2" key="1">
    <citation type="submission" date="2016-04" db="EMBL/GenBank/DDBJ databases">
        <title>Draft genome sequence of Aeribacillus pallidus 8m3 from petroleum reservoir.</title>
        <authorList>
            <person name="Poltaraus A.B."/>
            <person name="Nazina T.N."/>
            <person name="Tourova T.P."/>
            <person name="Malakho S.M."/>
            <person name="Korshunova A.V."/>
            <person name="Sokolova D.S."/>
        </authorList>
    </citation>
    <scope>NUCLEOTIDE SEQUENCE [LARGE SCALE GENOMIC DNA]</scope>
    <source>
        <strain evidence="1 2">8m3</strain>
    </source>
</reference>
<evidence type="ECO:0000313" key="1">
    <source>
        <dbReference type="EMBL" id="KZN97897.1"/>
    </source>
</evidence>
<dbReference type="STRING" id="33936.AZI98_00810"/>